<sequence>MDISPEKDPANHTSISGVTTQDYSSGVLNGSFDNWTTSFTNRINTIADTAEHLVGTSRALAAKSHQMQVECQKPIHEHAPSGCAKPEVFASAGQEFEEECKFARRGDDTATLRTPLPQTWLTVSRQDATKEIKLSVKEQKKYVQSFKFMTNNLGSMKRSQMFSRLKTLACKPEEERHGEILAELCVLLYHLSELCRFLPTESLQELARHVLYADCLPGCAVVRAEEPPQFMFMVMAGAVLVKPQAKSAGSGVKLPQLQHSKKAERGSVIGSVGGKNEQHYSATCNSVLGESELLTETPYRWTGKAVGECRLLL</sequence>
<keyword evidence="3" id="KW-1185">Reference proteome</keyword>
<evidence type="ECO:0000256" key="1">
    <source>
        <dbReference type="SAM" id="MobiDB-lite"/>
    </source>
</evidence>
<proteinExistence type="predicted"/>
<name>A0AAE0CBS4_9CHLO</name>
<dbReference type="EMBL" id="LGRX02026405">
    <property type="protein sequence ID" value="KAK3250932.1"/>
    <property type="molecule type" value="Genomic_DNA"/>
</dbReference>
<feature type="region of interest" description="Disordered" evidence="1">
    <location>
        <begin position="1"/>
        <end position="20"/>
    </location>
</feature>
<dbReference type="AlphaFoldDB" id="A0AAE0CBS4"/>
<dbReference type="InterPro" id="IPR018490">
    <property type="entry name" value="cNMP-bd_dom_sf"/>
</dbReference>
<protein>
    <recommendedName>
        <fullName evidence="4">Cyclic nucleotide-binding domain-containing protein</fullName>
    </recommendedName>
</protein>
<dbReference type="SUPFAM" id="SSF51206">
    <property type="entry name" value="cAMP-binding domain-like"/>
    <property type="match status" value="1"/>
</dbReference>
<comment type="caution">
    <text evidence="2">The sequence shown here is derived from an EMBL/GenBank/DDBJ whole genome shotgun (WGS) entry which is preliminary data.</text>
</comment>
<dbReference type="Proteomes" id="UP001190700">
    <property type="component" value="Unassembled WGS sequence"/>
</dbReference>
<gene>
    <name evidence="2" type="ORF">CYMTET_39714</name>
</gene>
<feature type="non-terminal residue" evidence="2">
    <location>
        <position position="313"/>
    </location>
</feature>
<reference evidence="2 3" key="1">
    <citation type="journal article" date="2015" name="Genome Biol. Evol.">
        <title>Comparative Genomics of a Bacterivorous Green Alga Reveals Evolutionary Causalities and Consequences of Phago-Mixotrophic Mode of Nutrition.</title>
        <authorList>
            <person name="Burns J.A."/>
            <person name="Paasch A."/>
            <person name="Narechania A."/>
            <person name="Kim E."/>
        </authorList>
    </citation>
    <scope>NUCLEOTIDE SEQUENCE [LARGE SCALE GENOMIC DNA]</scope>
    <source>
        <strain evidence="2 3">PLY_AMNH</strain>
    </source>
</reference>
<evidence type="ECO:0000313" key="2">
    <source>
        <dbReference type="EMBL" id="KAK3250932.1"/>
    </source>
</evidence>
<evidence type="ECO:0000313" key="3">
    <source>
        <dbReference type="Proteomes" id="UP001190700"/>
    </source>
</evidence>
<feature type="compositionally biased region" description="Polar residues" evidence="1">
    <location>
        <begin position="11"/>
        <end position="20"/>
    </location>
</feature>
<feature type="compositionally biased region" description="Basic and acidic residues" evidence="1">
    <location>
        <begin position="1"/>
        <end position="10"/>
    </location>
</feature>
<evidence type="ECO:0008006" key="4">
    <source>
        <dbReference type="Google" id="ProtNLM"/>
    </source>
</evidence>
<dbReference type="InterPro" id="IPR014710">
    <property type="entry name" value="RmlC-like_jellyroll"/>
</dbReference>
<organism evidence="2 3">
    <name type="scientific">Cymbomonas tetramitiformis</name>
    <dbReference type="NCBI Taxonomy" id="36881"/>
    <lineage>
        <taxon>Eukaryota</taxon>
        <taxon>Viridiplantae</taxon>
        <taxon>Chlorophyta</taxon>
        <taxon>Pyramimonadophyceae</taxon>
        <taxon>Pyramimonadales</taxon>
        <taxon>Pyramimonadaceae</taxon>
        <taxon>Cymbomonas</taxon>
    </lineage>
</organism>
<accession>A0AAE0CBS4</accession>
<dbReference type="Gene3D" id="2.60.120.10">
    <property type="entry name" value="Jelly Rolls"/>
    <property type="match status" value="1"/>
</dbReference>